<dbReference type="GO" id="GO:0008757">
    <property type="term" value="F:S-adenosylmethionine-dependent methyltransferase activity"/>
    <property type="evidence" value="ECO:0007669"/>
    <property type="project" value="InterPro"/>
</dbReference>
<dbReference type="InterPro" id="IPR013216">
    <property type="entry name" value="Methyltransf_11"/>
</dbReference>
<dbReference type="Pfam" id="PF08241">
    <property type="entry name" value="Methyltransf_11"/>
    <property type="match status" value="1"/>
</dbReference>
<comment type="caution">
    <text evidence="2">The sequence shown here is derived from an EMBL/GenBank/DDBJ whole genome shotgun (WGS) entry which is preliminary data.</text>
</comment>
<feature type="domain" description="Methyltransferase type 11" evidence="1">
    <location>
        <begin position="141"/>
        <end position="189"/>
    </location>
</feature>
<dbReference type="OrthoDB" id="8210690at2"/>
<evidence type="ECO:0000313" key="2">
    <source>
        <dbReference type="EMBL" id="KGF96882.1"/>
    </source>
</evidence>
<organism evidence="2 3">
    <name type="scientific">Prochlorococcus marinus str. MIT 9302</name>
    <dbReference type="NCBI Taxonomy" id="74545"/>
    <lineage>
        <taxon>Bacteria</taxon>
        <taxon>Bacillati</taxon>
        <taxon>Cyanobacteriota</taxon>
        <taxon>Cyanophyceae</taxon>
        <taxon>Synechococcales</taxon>
        <taxon>Prochlorococcaceae</taxon>
        <taxon>Prochlorococcus</taxon>
    </lineage>
</organism>
<protein>
    <recommendedName>
        <fullName evidence="1">Methyltransferase type 11 domain-containing protein</fullName>
    </recommendedName>
</protein>
<dbReference type="STRING" id="74545.EU96_1519"/>
<dbReference type="SUPFAM" id="SSF53335">
    <property type="entry name" value="S-adenosyl-L-methionine-dependent methyltransferases"/>
    <property type="match status" value="1"/>
</dbReference>
<gene>
    <name evidence="2" type="ORF">EU96_1519</name>
</gene>
<dbReference type="Gene3D" id="3.40.50.150">
    <property type="entry name" value="Vaccinia Virus protein VP39"/>
    <property type="match status" value="1"/>
</dbReference>
<dbReference type="InterPro" id="IPR029063">
    <property type="entry name" value="SAM-dependent_MTases_sf"/>
</dbReference>
<dbReference type="eggNOG" id="COG2226">
    <property type="taxonomic scope" value="Bacteria"/>
</dbReference>
<evidence type="ECO:0000259" key="1">
    <source>
        <dbReference type="Pfam" id="PF08241"/>
    </source>
</evidence>
<dbReference type="EMBL" id="JNAM01000011">
    <property type="protein sequence ID" value="KGF96882.1"/>
    <property type="molecule type" value="Genomic_DNA"/>
</dbReference>
<proteinExistence type="predicted"/>
<sequence>MRLKRTKSKYNIPWKIKSLIFIFIDYLCLQKLLYFLQKYITKRSRINSLLYSSDWEMHKDALNKYKTKNVVFEFGAGKSLAQNLYLSNFVKRQFVVDLYPMLDFELVDYERQKLLETKKLRSSIKIKNQNDLEAYGIYYIAPYDATKIHLSDRSIDACISTNTLEHIPKFDIILIFSELYKKLKDEGIVSLIIDYSDHYAHTDNNISLLNFLKFSHHQWKRYNHKIHFQNRLRHYEYIDIFKKIGFRTIKDDLFFAEKNIPTQILDSYKNLNSSWKATSAHIILKKSN</sequence>
<reference evidence="3" key="1">
    <citation type="journal article" date="2014" name="Sci. Data">
        <title>Genomes of diverse isolates of the marine cyanobacterium Prochlorococcus.</title>
        <authorList>
            <person name="Biller S."/>
            <person name="Berube P."/>
            <person name="Thompson J."/>
            <person name="Kelly L."/>
            <person name="Roggensack S."/>
            <person name="Awad L."/>
            <person name="Roache-Johnson K."/>
            <person name="Ding H."/>
            <person name="Giovannoni S.J."/>
            <person name="Moore L.R."/>
            <person name="Chisholm S.W."/>
        </authorList>
    </citation>
    <scope>NUCLEOTIDE SEQUENCE [LARGE SCALE GENOMIC DNA]</scope>
    <source>
        <strain evidence="3">MIT 9302</strain>
    </source>
</reference>
<accession>A0A0A2A4Q7</accession>
<dbReference type="Proteomes" id="UP000030445">
    <property type="component" value="Unassembled WGS sequence"/>
</dbReference>
<dbReference type="AlphaFoldDB" id="A0A0A2A4Q7"/>
<evidence type="ECO:0000313" key="3">
    <source>
        <dbReference type="Proteomes" id="UP000030445"/>
    </source>
</evidence>
<name>A0A0A2A4Q7_PROMR</name>